<evidence type="ECO:0000256" key="2">
    <source>
        <dbReference type="ARBA" id="ARBA00004496"/>
    </source>
</evidence>
<proteinExistence type="predicted"/>
<evidence type="ECO:0000313" key="7">
    <source>
        <dbReference type="Proteomes" id="UP001054945"/>
    </source>
</evidence>
<keyword evidence="4" id="KW-0833">Ubl conjugation pathway</keyword>
<reference evidence="6 7" key="1">
    <citation type="submission" date="2021-06" db="EMBL/GenBank/DDBJ databases">
        <title>Caerostris extrusa draft genome.</title>
        <authorList>
            <person name="Kono N."/>
            <person name="Arakawa K."/>
        </authorList>
    </citation>
    <scope>NUCLEOTIDE SEQUENCE [LARGE SCALE GENOMIC DNA]</scope>
</reference>
<protein>
    <submittedName>
        <fullName evidence="6">CUE domain-containing protein 2</fullName>
    </submittedName>
</protein>
<dbReference type="PANTHER" id="PTHR12493">
    <property type="entry name" value="CUE DOMAIN CONTAINING 2"/>
    <property type="match status" value="1"/>
</dbReference>
<keyword evidence="7" id="KW-1185">Reference proteome</keyword>
<evidence type="ECO:0000256" key="4">
    <source>
        <dbReference type="ARBA" id="ARBA00022786"/>
    </source>
</evidence>
<dbReference type="EMBL" id="BPLR01007613">
    <property type="protein sequence ID" value="GIY18347.1"/>
    <property type="molecule type" value="Genomic_DNA"/>
</dbReference>
<dbReference type="AlphaFoldDB" id="A0AAV4RD01"/>
<name>A0AAV4RD01_CAEEX</name>
<evidence type="ECO:0000256" key="3">
    <source>
        <dbReference type="ARBA" id="ARBA00022490"/>
    </source>
</evidence>
<dbReference type="Proteomes" id="UP001054945">
    <property type="component" value="Unassembled WGS sequence"/>
</dbReference>
<organism evidence="6 7">
    <name type="scientific">Caerostris extrusa</name>
    <name type="common">Bark spider</name>
    <name type="synonym">Caerostris bankana</name>
    <dbReference type="NCBI Taxonomy" id="172846"/>
    <lineage>
        <taxon>Eukaryota</taxon>
        <taxon>Metazoa</taxon>
        <taxon>Ecdysozoa</taxon>
        <taxon>Arthropoda</taxon>
        <taxon>Chelicerata</taxon>
        <taxon>Arachnida</taxon>
        <taxon>Araneae</taxon>
        <taxon>Araneomorphae</taxon>
        <taxon>Entelegynae</taxon>
        <taxon>Araneoidea</taxon>
        <taxon>Araneidae</taxon>
        <taxon>Caerostris</taxon>
    </lineage>
</organism>
<evidence type="ECO:0000313" key="6">
    <source>
        <dbReference type="EMBL" id="GIY18347.1"/>
    </source>
</evidence>
<evidence type="ECO:0000256" key="5">
    <source>
        <dbReference type="ARBA" id="ARBA00023242"/>
    </source>
</evidence>
<comment type="caution">
    <text evidence="6">The sequence shown here is derived from an EMBL/GenBank/DDBJ whole genome shotgun (WGS) entry which is preliminary data.</text>
</comment>
<dbReference type="PANTHER" id="PTHR12493:SF0">
    <property type="entry name" value="CUE DOMAIN-CONTAINING PROTEIN 2"/>
    <property type="match status" value="1"/>
</dbReference>
<evidence type="ECO:0000256" key="1">
    <source>
        <dbReference type="ARBA" id="ARBA00004123"/>
    </source>
</evidence>
<keyword evidence="3" id="KW-0963">Cytoplasm</keyword>
<comment type="subcellular location">
    <subcellularLocation>
        <location evidence="2">Cytoplasm</location>
    </subcellularLocation>
    <subcellularLocation>
        <location evidence="1">Nucleus</location>
    </subcellularLocation>
</comment>
<gene>
    <name evidence="6" type="primary">cuedc2</name>
    <name evidence="6" type="ORF">CEXT_410751</name>
</gene>
<dbReference type="GO" id="GO:0005737">
    <property type="term" value="C:cytoplasm"/>
    <property type="evidence" value="ECO:0007669"/>
    <property type="project" value="UniProtKB-SubCell"/>
</dbReference>
<sequence length="135" mass="15861">MERNFTDIVHPHVLTKERIPYCSTWELRKGSSTYITKKEENGLALNKPLISKSAVPHALNSKESDEDKQLREQILSRYAYIDQDDDYREHKPIIPKTEPKKLIRYRDNKIVSIKGERYSEVKRAQEGKFLCSLIL</sequence>
<keyword evidence="5" id="KW-0539">Nucleus</keyword>
<dbReference type="GO" id="GO:0005634">
    <property type="term" value="C:nucleus"/>
    <property type="evidence" value="ECO:0007669"/>
    <property type="project" value="UniProtKB-SubCell"/>
</dbReference>
<accession>A0AAV4RD01</accession>